<sequence>MTKVSTRGGTMRIFKGTDGEGSGGVDGASSS</sequence>
<accession>A0A495W0S7</accession>
<proteinExistence type="predicted"/>
<dbReference type="EMBL" id="RBXO01000001">
    <property type="protein sequence ID" value="RKT53478.1"/>
    <property type="molecule type" value="Genomic_DNA"/>
</dbReference>
<keyword evidence="3" id="KW-1185">Reference proteome</keyword>
<reference evidence="2 3" key="1">
    <citation type="submission" date="2018-10" db="EMBL/GenBank/DDBJ databases">
        <title>Sequencing the genomes of 1000 actinobacteria strains.</title>
        <authorList>
            <person name="Klenk H.-P."/>
        </authorList>
    </citation>
    <scope>NUCLEOTIDE SEQUENCE [LARGE SCALE GENOMIC DNA]</scope>
    <source>
        <strain evidence="2 3">DSM 43800</strain>
    </source>
</reference>
<organism evidence="2 3">
    <name type="scientific">Saccharothrix australiensis</name>
    <dbReference type="NCBI Taxonomy" id="2072"/>
    <lineage>
        <taxon>Bacteria</taxon>
        <taxon>Bacillati</taxon>
        <taxon>Actinomycetota</taxon>
        <taxon>Actinomycetes</taxon>
        <taxon>Pseudonocardiales</taxon>
        <taxon>Pseudonocardiaceae</taxon>
        <taxon>Saccharothrix</taxon>
    </lineage>
</organism>
<evidence type="ECO:0000256" key="1">
    <source>
        <dbReference type="SAM" id="MobiDB-lite"/>
    </source>
</evidence>
<feature type="compositionally biased region" description="Gly residues" evidence="1">
    <location>
        <begin position="19"/>
        <end position="31"/>
    </location>
</feature>
<dbReference type="AlphaFoldDB" id="A0A495W0S7"/>
<evidence type="ECO:0000313" key="2">
    <source>
        <dbReference type="EMBL" id="RKT53478.1"/>
    </source>
</evidence>
<evidence type="ECO:0000313" key="3">
    <source>
        <dbReference type="Proteomes" id="UP000282084"/>
    </source>
</evidence>
<feature type="region of interest" description="Disordered" evidence="1">
    <location>
        <begin position="1"/>
        <end position="31"/>
    </location>
</feature>
<comment type="caution">
    <text evidence="2">The sequence shown here is derived from an EMBL/GenBank/DDBJ whole genome shotgun (WGS) entry which is preliminary data.</text>
</comment>
<protein>
    <submittedName>
        <fullName evidence="2">Uncharacterized protein</fullName>
    </submittedName>
</protein>
<gene>
    <name evidence="2" type="ORF">C8E97_2043</name>
</gene>
<name>A0A495W0S7_9PSEU</name>
<dbReference type="Proteomes" id="UP000282084">
    <property type="component" value="Unassembled WGS sequence"/>
</dbReference>